<evidence type="ECO:0000313" key="1">
    <source>
        <dbReference type="EMBL" id="OAB78020.1"/>
    </source>
</evidence>
<keyword evidence="2" id="KW-1185">Reference proteome</keyword>
<dbReference type="AlphaFoldDB" id="A0A167GXW9"/>
<gene>
    <name evidence="1" type="ORF">ULVI_11075</name>
</gene>
<dbReference type="Proteomes" id="UP000077013">
    <property type="component" value="Unassembled WGS sequence"/>
</dbReference>
<protein>
    <submittedName>
        <fullName evidence="1">Uncharacterized protein</fullName>
    </submittedName>
</protein>
<dbReference type="EMBL" id="LRXL01000045">
    <property type="protein sequence ID" value="OAB78020.1"/>
    <property type="molecule type" value="Genomic_DNA"/>
</dbReference>
<sequence>MLDELGLDVPIPTCAVVLRIEKKAKHSEMLKVEIFIGLKFGYFKTNLKFSMILLRKIPTICF</sequence>
<accession>A0A167GXW9</accession>
<proteinExistence type="predicted"/>
<organism evidence="1 2">
    <name type="scientific">Cochleicola gelatinilyticus</name>
    <dbReference type="NCBI Taxonomy" id="1763537"/>
    <lineage>
        <taxon>Bacteria</taxon>
        <taxon>Pseudomonadati</taxon>
        <taxon>Bacteroidota</taxon>
        <taxon>Flavobacteriia</taxon>
        <taxon>Flavobacteriales</taxon>
        <taxon>Flavobacteriaceae</taxon>
        <taxon>Cochleicola</taxon>
    </lineage>
</organism>
<reference evidence="1 2" key="1">
    <citation type="submission" date="2016-02" db="EMBL/GenBank/DDBJ databases">
        <title>Ulvibacter sp. LPB0005, isolated from Thais luteostoma.</title>
        <authorList>
            <person name="Shin S.-K."/>
            <person name="Yi H."/>
        </authorList>
    </citation>
    <scope>NUCLEOTIDE SEQUENCE [LARGE SCALE GENOMIC DNA]</scope>
    <source>
        <strain evidence="1 2">LPB0005</strain>
    </source>
</reference>
<evidence type="ECO:0000313" key="2">
    <source>
        <dbReference type="Proteomes" id="UP000077013"/>
    </source>
</evidence>
<comment type="caution">
    <text evidence="1">The sequence shown here is derived from an EMBL/GenBank/DDBJ whole genome shotgun (WGS) entry which is preliminary data.</text>
</comment>
<name>A0A167GXW9_9FLAO</name>